<accession>A0ABW1YLZ7</accession>
<keyword evidence="2" id="KW-1185">Reference proteome</keyword>
<protein>
    <submittedName>
        <fullName evidence="1">Uncharacterized protein</fullName>
    </submittedName>
</protein>
<reference evidence="2" key="1">
    <citation type="journal article" date="2019" name="Int. J. Syst. Evol. Microbiol.">
        <title>The Global Catalogue of Microorganisms (GCM) 10K type strain sequencing project: providing services to taxonomists for standard genome sequencing and annotation.</title>
        <authorList>
            <consortium name="The Broad Institute Genomics Platform"/>
            <consortium name="The Broad Institute Genome Sequencing Center for Infectious Disease"/>
            <person name="Wu L."/>
            <person name="Ma J."/>
        </authorList>
    </citation>
    <scope>NUCLEOTIDE SEQUENCE [LARGE SCALE GENOMIC DNA]</scope>
    <source>
        <strain evidence="2">CGMCC 1.13718</strain>
    </source>
</reference>
<organism evidence="1 2">
    <name type="scientific">Microbulbifer taiwanensis</name>
    <dbReference type="NCBI Taxonomy" id="986746"/>
    <lineage>
        <taxon>Bacteria</taxon>
        <taxon>Pseudomonadati</taxon>
        <taxon>Pseudomonadota</taxon>
        <taxon>Gammaproteobacteria</taxon>
        <taxon>Cellvibrionales</taxon>
        <taxon>Microbulbiferaceae</taxon>
        <taxon>Microbulbifer</taxon>
    </lineage>
</organism>
<dbReference type="EMBL" id="JBHSVR010000001">
    <property type="protein sequence ID" value="MFC6633710.1"/>
    <property type="molecule type" value="Genomic_DNA"/>
</dbReference>
<evidence type="ECO:0000313" key="2">
    <source>
        <dbReference type="Proteomes" id="UP001596425"/>
    </source>
</evidence>
<gene>
    <name evidence="1" type="ORF">ACFQBM_10475</name>
</gene>
<dbReference type="Proteomes" id="UP001596425">
    <property type="component" value="Unassembled WGS sequence"/>
</dbReference>
<evidence type="ECO:0000313" key="1">
    <source>
        <dbReference type="EMBL" id="MFC6633710.1"/>
    </source>
</evidence>
<dbReference type="RefSeq" id="WP_193190883.1">
    <property type="nucleotide sequence ID" value="NZ_JACZFR010000015.1"/>
</dbReference>
<name>A0ABW1YLZ7_9GAMM</name>
<proteinExistence type="predicted"/>
<comment type="caution">
    <text evidence="1">The sequence shown here is derived from an EMBL/GenBank/DDBJ whole genome shotgun (WGS) entry which is preliminary data.</text>
</comment>
<sequence>MDKHNRSTVDFRALEERRDHSRSVFQLQPEIPVDVLQEAICHRLEMLSGVVQVISKVEFTSVDAWQLQRYSWAMSEMVDDLKELFYSAWEKSQSNRYS</sequence>